<accession>A0ABU3BG60</accession>
<name>A0ABU3BG60_9FLAO</name>
<evidence type="ECO:0000313" key="3">
    <source>
        <dbReference type="Proteomes" id="UP001250662"/>
    </source>
</evidence>
<evidence type="ECO:0000256" key="1">
    <source>
        <dbReference type="SAM" id="SignalP"/>
    </source>
</evidence>
<keyword evidence="3" id="KW-1185">Reference proteome</keyword>
<organism evidence="2 3">
    <name type="scientific">Croceitalea vernalis</name>
    <dbReference type="NCBI Taxonomy" id="3075599"/>
    <lineage>
        <taxon>Bacteria</taxon>
        <taxon>Pseudomonadati</taxon>
        <taxon>Bacteroidota</taxon>
        <taxon>Flavobacteriia</taxon>
        <taxon>Flavobacteriales</taxon>
        <taxon>Flavobacteriaceae</taxon>
        <taxon>Croceitalea</taxon>
    </lineage>
</organism>
<keyword evidence="2" id="KW-0449">Lipoprotein</keyword>
<dbReference type="Pfam" id="PF25594">
    <property type="entry name" value="GldB_lipo"/>
    <property type="match status" value="1"/>
</dbReference>
<feature type="chain" id="PRO_5047258526" evidence="1">
    <location>
        <begin position="19"/>
        <end position="324"/>
    </location>
</feature>
<sequence>MKWNLKFFLISLLVVSLAACEDQNKVETEIAKIPLKIELSRFDLEFGKATPEDIPVLKIRYPYLFPPQYSDSVWISKLSDTLQLELQQEIKKNLASFVVKEEDITTLFKHIKYYFPSFKVPKVVTIISDVQYENRIVLADTLLLIGLDNYLGSNHKFYAGLPNYVAQNLDEKYLTSDIASAFAKTINRYPRNRTFLSRMLHYGKELYLKDKLLPDIEDFQRINYTQDEMAWAKTNEQQMWRYFIERELLYSTDAKLDRRFLDPAPFSKFGLEEIDNESPGRVGRFIGWQIIRAFMEKNQEVSIVELLDMPADDIFKLANYKPKK</sequence>
<reference evidence="2 3" key="1">
    <citation type="submission" date="2023-09" db="EMBL/GenBank/DDBJ databases">
        <authorList>
            <person name="Rey-Velasco X."/>
        </authorList>
    </citation>
    <scope>NUCLEOTIDE SEQUENCE [LARGE SCALE GENOMIC DNA]</scope>
    <source>
        <strain evidence="2 3">P007</strain>
    </source>
</reference>
<dbReference type="RefSeq" id="WP_311387320.1">
    <property type="nucleotide sequence ID" value="NZ_JAVRHU010000001.1"/>
</dbReference>
<protein>
    <submittedName>
        <fullName evidence="2">Gliding motility lipoprotein GldB</fullName>
    </submittedName>
</protein>
<dbReference type="Proteomes" id="UP001250662">
    <property type="component" value="Unassembled WGS sequence"/>
</dbReference>
<dbReference type="NCBIfam" id="TIGR03514">
    <property type="entry name" value="GldB_lipo"/>
    <property type="match status" value="1"/>
</dbReference>
<proteinExistence type="predicted"/>
<gene>
    <name evidence="2" type="primary">gldB</name>
    <name evidence="2" type="ORF">RM520_05980</name>
</gene>
<evidence type="ECO:0000313" key="2">
    <source>
        <dbReference type="EMBL" id="MDT0621163.1"/>
    </source>
</evidence>
<keyword evidence="1" id="KW-0732">Signal</keyword>
<dbReference type="PROSITE" id="PS51257">
    <property type="entry name" value="PROKAR_LIPOPROTEIN"/>
    <property type="match status" value="1"/>
</dbReference>
<dbReference type="EMBL" id="JAVRHU010000001">
    <property type="protein sequence ID" value="MDT0621163.1"/>
    <property type="molecule type" value="Genomic_DNA"/>
</dbReference>
<feature type="signal peptide" evidence="1">
    <location>
        <begin position="1"/>
        <end position="18"/>
    </location>
</feature>
<comment type="caution">
    <text evidence="2">The sequence shown here is derived from an EMBL/GenBank/DDBJ whole genome shotgun (WGS) entry which is preliminary data.</text>
</comment>
<dbReference type="InterPro" id="IPR019853">
    <property type="entry name" value="GldB-like"/>
</dbReference>